<keyword evidence="2" id="KW-1185">Reference proteome</keyword>
<name>A0ABP8V3I4_9GAMM</name>
<dbReference type="EMBL" id="BAABFL010000399">
    <property type="protein sequence ID" value="GAA4650486.1"/>
    <property type="molecule type" value="Genomic_DNA"/>
</dbReference>
<sequence length="70" mass="7094">MKHPISILQQLKALADSAITDHGARYECFGSADDLAAVAKLQAAAGMLATVIDKLDGLLPDVMPGGGAGC</sequence>
<reference evidence="2" key="1">
    <citation type="journal article" date="2019" name="Int. J. Syst. Evol. Microbiol.">
        <title>The Global Catalogue of Microorganisms (GCM) 10K type strain sequencing project: providing services to taxonomists for standard genome sequencing and annotation.</title>
        <authorList>
            <consortium name="The Broad Institute Genomics Platform"/>
            <consortium name="The Broad Institute Genome Sequencing Center for Infectious Disease"/>
            <person name="Wu L."/>
            <person name="Ma J."/>
        </authorList>
    </citation>
    <scope>NUCLEOTIDE SEQUENCE [LARGE SCALE GENOMIC DNA]</scope>
    <source>
        <strain evidence="2">JCM 17805</strain>
    </source>
</reference>
<accession>A0ABP8V3I4</accession>
<proteinExistence type="predicted"/>
<evidence type="ECO:0000313" key="1">
    <source>
        <dbReference type="EMBL" id="GAA4650486.1"/>
    </source>
</evidence>
<dbReference type="Proteomes" id="UP001500604">
    <property type="component" value="Unassembled WGS sequence"/>
</dbReference>
<evidence type="ECO:0000313" key="2">
    <source>
        <dbReference type="Proteomes" id="UP001500604"/>
    </source>
</evidence>
<dbReference type="RefSeq" id="WP_345196674.1">
    <property type="nucleotide sequence ID" value="NZ_BAABFL010000399.1"/>
</dbReference>
<organism evidence="1 2">
    <name type="scientific">Kistimonas scapharcae</name>
    <dbReference type="NCBI Taxonomy" id="1036133"/>
    <lineage>
        <taxon>Bacteria</taxon>
        <taxon>Pseudomonadati</taxon>
        <taxon>Pseudomonadota</taxon>
        <taxon>Gammaproteobacteria</taxon>
        <taxon>Oceanospirillales</taxon>
        <taxon>Endozoicomonadaceae</taxon>
        <taxon>Kistimonas</taxon>
    </lineage>
</organism>
<protein>
    <submittedName>
        <fullName evidence="1">Uncharacterized protein</fullName>
    </submittedName>
</protein>
<gene>
    <name evidence="1" type="ORF">GCM10023116_27690</name>
</gene>
<comment type="caution">
    <text evidence="1">The sequence shown here is derived from an EMBL/GenBank/DDBJ whole genome shotgun (WGS) entry which is preliminary data.</text>
</comment>